<evidence type="ECO:0000256" key="9">
    <source>
        <dbReference type="ARBA" id="ARBA00063359"/>
    </source>
</evidence>
<feature type="domain" description="Alanine dehydrogenase/pyridine nucleotide transhydrogenase N-terminal" evidence="16">
    <location>
        <begin position="4"/>
        <end position="138"/>
    </location>
</feature>
<dbReference type="Gene3D" id="3.40.50.720">
    <property type="entry name" value="NAD(P)-binding Rossmann-like Domain"/>
    <property type="match status" value="2"/>
</dbReference>
<dbReference type="EMBL" id="JAAIYP010000033">
    <property type="protein sequence ID" value="NFV79704.1"/>
    <property type="molecule type" value="Genomic_DNA"/>
</dbReference>
<dbReference type="PANTHER" id="PTHR10160">
    <property type="entry name" value="NAD(P) TRANSHYDROGENASE"/>
    <property type="match status" value="1"/>
</dbReference>
<evidence type="ECO:0000256" key="6">
    <source>
        <dbReference type="ARBA" id="ARBA00022967"/>
    </source>
</evidence>
<keyword evidence="5" id="KW-0521">NADP</keyword>
<dbReference type="InterPro" id="IPR007886">
    <property type="entry name" value="AlaDH/PNT_N"/>
</dbReference>
<accession>A0A7C9QSW7</accession>
<evidence type="ECO:0000256" key="8">
    <source>
        <dbReference type="ARBA" id="ARBA00048202"/>
    </source>
</evidence>
<dbReference type="GO" id="GO:0016491">
    <property type="term" value="F:oxidoreductase activity"/>
    <property type="evidence" value="ECO:0007669"/>
    <property type="project" value="UniProtKB-KW"/>
</dbReference>
<evidence type="ECO:0000256" key="13">
    <source>
        <dbReference type="ARBA" id="ARBA00081682"/>
    </source>
</evidence>
<evidence type="ECO:0000256" key="3">
    <source>
        <dbReference type="ARBA" id="ARBA00012943"/>
    </source>
</evidence>
<dbReference type="SUPFAM" id="SSF51735">
    <property type="entry name" value="NAD(P)-binding Rossmann-fold domains"/>
    <property type="match status" value="1"/>
</dbReference>
<dbReference type="InterPro" id="IPR036291">
    <property type="entry name" value="NAD(P)-bd_dom_sf"/>
</dbReference>
<evidence type="ECO:0000256" key="1">
    <source>
        <dbReference type="ARBA" id="ARBA00003943"/>
    </source>
</evidence>
<comment type="subunit">
    <text evidence="9">Heterotrimer of two alpha chains and a beta (PntB) chain; in Rhodospirillum, the alpha chain is made of two subunits (PntAA and PntAB) and forms a dimer.</text>
</comment>
<keyword evidence="18" id="KW-1185">Reference proteome</keyword>
<proteinExistence type="inferred from homology"/>
<keyword evidence="7" id="KW-0520">NAD</keyword>
<comment type="similarity">
    <text evidence="2">Belongs to the AlaDH/PNT family.</text>
</comment>
<dbReference type="SUPFAM" id="SSF52283">
    <property type="entry name" value="Formate/glycerate dehydrogenase catalytic domain-like"/>
    <property type="match status" value="1"/>
</dbReference>
<evidence type="ECO:0000256" key="7">
    <source>
        <dbReference type="ARBA" id="ARBA00023027"/>
    </source>
</evidence>
<comment type="caution">
    <text evidence="17">The sequence shown here is derived from an EMBL/GenBank/DDBJ whole genome shotgun (WGS) entry which is preliminary data.</text>
</comment>
<evidence type="ECO:0000259" key="16">
    <source>
        <dbReference type="SMART" id="SM01003"/>
    </source>
</evidence>
<name>A0A7C9QSW7_9PROT</name>
<feature type="domain" description="Alanine dehydrogenase/pyridine nucleotide transhydrogenase NAD(H)-binding" evidence="15">
    <location>
        <begin position="147"/>
        <end position="313"/>
    </location>
</feature>
<comment type="catalytic activity">
    <reaction evidence="8">
        <text>NAD(+) + NADPH + H(+)(in) = NADH + NADP(+) + H(+)(out)</text>
        <dbReference type="Rhea" id="RHEA:47992"/>
        <dbReference type="ChEBI" id="CHEBI:15378"/>
        <dbReference type="ChEBI" id="CHEBI:57540"/>
        <dbReference type="ChEBI" id="CHEBI:57783"/>
        <dbReference type="ChEBI" id="CHEBI:57945"/>
        <dbReference type="ChEBI" id="CHEBI:58349"/>
        <dbReference type="EC" id="7.1.1.1"/>
    </reaction>
</comment>
<dbReference type="FunFam" id="3.40.50.720:FF:000188">
    <property type="entry name" value="NAD(P) transhydrogenase alpha subunit 1"/>
    <property type="match status" value="1"/>
</dbReference>
<dbReference type="Proteomes" id="UP000480684">
    <property type="component" value="Unassembled WGS sequence"/>
</dbReference>
<reference evidence="17 18" key="1">
    <citation type="submission" date="2020-02" db="EMBL/GenBank/DDBJ databases">
        <authorList>
            <person name="Dziuba M."/>
            <person name="Kuznetsov B."/>
            <person name="Mardanov A."/>
            <person name="Ravin N."/>
            <person name="Grouzdev D."/>
        </authorList>
    </citation>
    <scope>NUCLEOTIDE SEQUENCE [LARGE SCALE GENOMIC DNA]</scope>
    <source>
        <strain evidence="17 18">SpK</strain>
    </source>
</reference>
<evidence type="ECO:0000256" key="2">
    <source>
        <dbReference type="ARBA" id="ARBA00005689"/>
    </source>
</evidence>
<dbReference type="CDD" id="cd05304">
    <property type="entry name" value="Rubrum_tdh"/>
    <property type="match status" value="1"/>
</dbReference>
<evidence type="ECO:0000256" key="4">
    <source>
        <dbReference type="ARBA" id="ARBA00022741"/>
    </source>
</evidence>
<protein>
    <recommendedName>
        <fullName evidence="10">NAD(P) transhydrogenase subunit alpha part 1</fullName>
        <ecNumber evidence="3">7.1.1.1</ecNumber>
    </recommendedName>
    <alternativeName>
        <fullName evidence="14">Nicotinamide nucleotide transhydrogenase subunit alpha 1</fullName>
    </alternativeName>
    <alternativeName>
        <fullName evidence="12">Proton-translocating transhydrogenase component 1</fullName>
    </alternativeName>
    <alternativeName>
        <fullName evidence="11">Pyridine nucleotide transhydrogenase subunit alpha 1</fullName>
    </alternativeName>
    <alternativeName>
        <fullName evidence="13">dI</fullName>
    </alternativeName>
</protein>
<dbReference type="PANTHER" id="PTHR10160:SF19">
    <property type="entry name" value="PROTON-TRANSLOCATING NAD(P)(+) TRANSHYDROGENASE"/>
    <property type="match status" value="1"/>
</dbReference>
<dbReference type="RefSeq" id="WP_163676611.1">
    <property type="nucleotide sequence ID" value="NZ_JAAIYP010000033.1"/>
</dbReference>
<evidence type="ECO:0000313" key="18">
    <source>
        <dbReference type="Proteomes" id="UP000480684"/>
    </source>
</evidence>
<evidence type="ECO:0000256" key="5">
    <source>
        <dbReference type="ARBA" id="ARBA00022857"/>
    </source>
</evidence>
<evidence type="ECO:0000313" key="17">
    <source>
        <dbReference type="EMBL" id="NFV79704.1"/>
    </source>
</evidence>
<dbReference type="InterPro" id="IPR007698">
    <property type="entry name" value="AlaDH/PNT_NAD(H)-bd"/>
</dbReference>
<sequence length="375" mass="39501">MKIAIPKERRAGEARVAASPDTVKKYVQMGFEVVVETGAGDGASIADSVYQEAGASIAADAATVLGADVVLKVQRPTDEEIAQLKEGGVLISSLSALTNKDMVQKLAERKVTAFAMELVPRITRAQSMDILSSQANLAGYKAVLDAVHEFKRAVPMMMTAAGTVAPARFLVLGAGVAGLQAIATAKRLGGVVHAFDVRPAVKEQVESLGGKFVEVDPEATKDAETKGGYAKEMSEDYKKKQAAKIAEVLTKTDIAICTALIPGKPAPVLITEDMVKGMRPGSVIVDLAVEAGGNCPLSEFDRVVVKHGVTLVGHGNVPARLAVDASNLFAKNLLNFISPLVDKESKTLTFNWEDEILKGSCVTRDGQIVHPALAG</sequence>
<dbReference type="SMART" id="SM01003">
    <property type="entry name" value="AlaDh_PNT_N"/>
    <property type="match status" value="1"/>
</dbReference>
<keyword evidence="4" id="KW-0547">Nucleotide-binding</keyword>
<dbReference type="GO" id="GO:0005886">
    <property type="term" value="C:plasma membrane"/>
    <property type="evidence" value="ECO:0007669"/>
    <property type="project" value="TreeGrafter"/>
</dbReference>
<dbReference type="EC" id="7.1.1.1" evidence="3"/>
<dbReference type="AlphaFoldDB" id="A0A7C9QSW7"/>
<dbReference type="Pfam" id="PF01262">
    <property type="entry name" value="AlaDh_PNT_C"/>
    <property type="match status" value="1"/>
</dbReference>
<evidence type="ECO:0000259" key="15">
    <source>
        <dbReference type="SMART" id="SM01002"/>
    </source>
</evidence>
<evidence type="ECO:0000256" key="11">
    <source>
        <dbReference type="ARBA" id="ARBA00076996"/>
    </source>
</evidence>
<evidence type="ECO:0000256" key="12">
    <source>
        <dbReference type="ARBA" id="ARBA00077863"/>
    </source>
</evidence>
<dbReference type="GO" id="GO:0006740">
    <property type="term" value="P:NADPH regeneration"/>
    <property type="evidence" value="ECO:0007669"/>
    <property type="project" value="TreeGrafter"/>
</dbReference>
<evidence type="ECO:0000256" key="14">
    <source>
        <dbReference type="ARBA" id="ARBA00084087"/>
    </source>
</evidence>
<dbReference type="SMART" id="SM01002">
    <property type="entry name" value="AlaDh_PNT_C"/>
    <property type="match status" value="1"/>
</dbReference>
<gene>
    <name evidence="17" type="ORF">G4223_06230</name>
</gene>
<dbReference type="GO" id="GO:0050661">
    <property type="term" value="F:NADP binding"/>
    <property type="evidence" value="ECO:0007669"/>
    <property type="project" value="TreeGrafter"/>
</dbReference>
<dbReference type="Pfam" id="PF05222">
    <property type="entry name" value="AlaDh_PNT_N"/>
    <property type="match status" value="1"/>
</dbReference>
<dbReference type="GO" id="GO:0008750">
    <property type="term" value="F:proton-translocating NAD(P)+ transhydrogenase activity"/>
    <property type="evidence" value="ECO:0007669"/>
    <property type="project" value="UniProtKB-EC"/>
</dbReference>
<dbReference type="NCBIfam" id="NF006942">
    <property type="entry name" value="PRK09424.1"/>
    <property type="match status" value="1"/>
</dbReference>
<organism evidence="17 18">
    <name type="scientific">Magnetospirillum aberrantis SpK</name>
    <dbReference type="NCBI Taxonomy" id="908842"/>
    <lineage>
        <taxon>Bacteria</taxon>
        <taxon>Pseudomonadati</taxon>
        <taxon>Pseudomonadota</taxon>
        <taxon>Alphaproteobacteria</taxon>
        <taxon>Rhodospirillales</taxon>
        <taxon>Rhodospirillaceae</taxon>
        <taxon>Magnetospirillum</taxon>
    </lineage>
</organism>
<keyword evidence="17" id="KW-0560">Oxidoreductase</keyword>
<comment type="function">
    <text evidence="1">The transhydrogenation between NADH and NADP is coupled to respiration and ATP hydrolysis and functions as a proton pump across the membrane.</text>
</comment>
<keyword evidence="6" id="KW-1278">Translocase</keyword>
<evidence type="ECO:0000256" key="10">
    <source>
        <dbReference type="ARBA" id="ARBA00071353"/>
    </source>
</evidence>